<evidence type="ECO:0000313" key="1">
    <source>
        <dbReference type="EMBL" id="ARB02503.1"/>
    </source>
</evidence>
<geneLocation type="plasmid" evidence="1">
    <name>pOP-I</name>
</geneLocation>
<keyword evidence="1" id="KW-0614">Plasmid</keyword>
<dbReference type="AlphaFoldDB" id="A0A217EVY4"/>
<organism evidence="1">
    <name type="scientific">Enterobacter cloacae subsp. cloacae</name>
    <dbReference type="NCBI Taxonomy" id="336306"/>
    <lineage>
        <taxon>Bacteria</taxon>
        <taxon>Pseudomonadati</taxon>
        <taxon>Pseudomonadota</taxon>
        <taxon>Gammaproteobacteria</taxon>
        <taxon>Enterobacterales</taxon>
        <taxon>Enterobacteriaceae</taxon>
        <taxon>Enterobacter</taxon>
        <taxon>Enterobacter cloacae complex</taxon>
    </lineage>
</organism>
<proteinExistence type="predicted"/>
<accession>A0A217EVY4</accession>
<reference evidence="1" key="1">
    <citation type="submission" date="2016-11" db="EMBL/GenBank/DDBJ databases">
        <title>Evolution of class 1 integrons: mobilization and dispersal via food-borne bacteria.</title>
        <authorList>
            <person name="Ghaly T.M."/>
            <person name="Chow L."/>
            <person name="Asher A.J."/>
            <person name="Waldron L.S."/>
            <person name="Gillings M.R."/>
        </authorList>
    </citation>
    <scope>NUCLEOTIDE SEQUENCE</scope>
    <source>
        <strain evidence="1">MN201516</strain>
        <plasmid evidence="1">pOP-I</plasmid>
    </source>
</reference>
<dbReference type="EMBL" id="KY126370">
    <property type="protein sequence ID" value="ARB02503.1"/>
    <property type="molecule type" value="Genomic_DNA"/>
</dbReference>
<dbReference type="RefSeq" id="WP_172689609.1">
    <property type="nucleotide sequence ID" value="NZ_KY126370.1"/>
</dbReference>
<name>A0A217EVY4_ENTCL</name>
<sequence>MNTPSHESERVPVSLEAAWRALTALGHQRLWLRPPEDHGVHTWLIVTWDGLTVAERIRASGSWWLTGDANAIYTNPERIVPDGLEEITWLSVQRRMKDGF</sequence>
<protein>
    <submittedName>
        <fullName evidence="1">Uncharacterized protein</fullName>
    </submittedName>
</protein>
<gene>
    <name evidence="1" type="ORF">MN028</name>
</gene>